<evidence type="ECO:0000256" key="7">
    <source>
        <dbReference type="ARBA" id="ARBA00023080"/>
    </source>
</evidence>
<dbReference type="EMBL" id="FNEW01000008">
    <property type="protein sequence ID" value="SDK39425.1"/>
    <property type="molecule type" value="Genomic_DNA"/>
</dbReference>
<keyword evidence="12" id="KW-0175">Coiled coil</keyword>
<dbReference type="GO" id="GO:0051607">
    <property type="term" value="P:defense response to virus"/>
    <property type="evidence" value="ECO:0007669"/>
    <property type="project" value="UniProtKB-KW"/>
</dbReference>
<dbReference type="InterPro" id="IPR048446">
    <property type="entry name" value="DncV_C"/>
</dbReference>
<dbReference type="GO" id="GO:0140701">
    <property type="term" value="F:3',3'-cyclic GMP-AMP synthase activity"/>
    <property type="evidence" value="ECO:0007669"/>
    <property type="project" value="InterPro"/>
</dbReference>
<sequence>MTLANAHALFCGLKAQPSYLANLAIDEDDRVGLMEARKQIRATLKAAASGLAVKDEYWQPGYAAHTNWRTRPVVEVKFMTQGSFAYGTINAPAQIPQQEIDLDDGMYVPVEFLMNGEPALAARGLFLFVETALASLVARNGWELAEKPNCVRIKLWPGAHIDIPMYSIPRDRFAVLKEALDSAHTSFSEVRASLSNSWRLPSDKIMLAQRDGTWIQSDPQQLHDWVNSRADRYGPVYKRLSRFFKGWRDYTWDKCVLSSLCIMCAVDVALQRLEGFPTEERDDVLVLEVAKRLPDILRNEVKNPVLTELCINEWSEQHRAEIVAAAQQLKEELESALERTGDAERVVQKLRSKFGERLPYRPEAIKMVSAIAAIQVAKPAVAAMPKIIPSTSG</sequence>
<evidence type="ECO:0000256" key="6">
    <source>
        <dbReference type="ARBA" id="ARBA00022842"/>
    </source>
</evidence>
<evidence type="ECO:0000256" key="10">
    <source>
        <dbReference type="ARBA" id="ARBA00044145"/>
    </source>
</evidence>
<dbReference type="AlphaFoldDB" id="A0A7Z7BS60"/>
<accession>A0A7Z7BS60</accession>
<dbReference type="NCBIfam" id="NF041078">
    <property type="entry name" value="cGAS"/>
    <property type="match status" value="1"/>
</dbReference>
<keyword evidence="8" id="KW-0051">Antiviral defense</keyword>
<comment type="caution">
    <text evidence="15">The sequence shown here is derived from an EMBL/GenBank/DDBJ whole genome shotgun (WGS) entry which is preliminary data.</text>
</comment>
<keyword evidence="9" id="KW-0342">GTP-binding</keyword>
<dbReference type="Pfam" id="PF21713">
    <property type="entry name" value="DncV_C"/>
    <property type="match status" value="1"/>
</dbReference>
<evidence type="ECO:0000256" key="2">
    <source>
        <dbReference type="ARBA" id="ARBA00022695"/>
    </source>
</evidence>
<keyword evidence="7" id="KW-0546">Nucleotide metabolism</keyword>
<feature type="domain" description="Cyclic GMP-AMP synthase DncV-like nucleotidyltransferase" evidence="13">
    <location>
        <begin position="77"/>
        <end position="166"/>
    </location>
</feature>
<keyword evidence="1" id="KW-0808">Transferase</keyword>
<evidence type="ECO:0000313" key="15">
    <source>
        <dbReference type="EMBL" id="SDK39425.1"/>
    </source>
</evidence>
<keyword evidence="4" id="KW-0547">Nucleotide-binding</keyword>
<dbReference type="RefSeq" id="WP_092734953.1">
    <property type="nucleotide sequence ID" value="NZ_FNEW01000008.1"/>
</dbReference>
<dbReference type="Proteomes" id="UP000198917">
    <property type="component" value="Unassembled WGS sequence"/>
</dbReference>
<evidence type="ECO:0000256" key="9">
    <source>
        <dbReference type="ARBA" id="ARBA00023134"/>
    </source>
</evidence>
<evidence type="ECO:0000256" key="8">
    <source>
        <dbReference type="ARBA" id="ARBA00023118"/>
    </source>
</evidence>
<evidence type="ECO:0000256" key="1">
    <source>
        <dbReference type="ARBA" id="ARBA00022679"/>
    </source>
</evidence>
<evidence type="ECO:0000256" key="11">
    <source>
        <dbReference type="ARBA" id="ARBA00048304"/>
    </source>
</evidence>
<feature type="coiled-coil region" evidence="12">
    <location>
        <begin position="319"/>
        <end position="346"/>
    </location>
</feature>
<name>A0A7Z7BS60_9HYPH</name>
<evidence type="ECO:0000259" key="14">
    <source>
        <dbReference type="Pfam" id="PF21713"/>
    </source>
</evidence>
<evidence type="ECO:0000259" key="13">
    <source>
        <dbReference type="Pfam" id="PF21654"/>
    </source>
</evidence>
<protein>
    <recommendedName>
        <fullName evidence="10">Cyclic GMP-AMP synthase</fullName>
    </recommendedName>
</protein>
<evidence type="ECO:0000256" key="12">
    <source>
        <dbReference type="SAM" id="Coils"/>
    </source>
</evidence>
<gene>
    <name evidence="15" type="ORF">SAMN05428983_4806</name>
</gene>
<reference evidence="15 16" key="1">
    <citation type="submission" date="2016-10" db="EMBL/GenBank/DDBJ databases">
        <authorList>
            <person name="Varghese N."/>
            <person name="Submissions S."/>
        </authorList>
    </citation>
    <scope>NUCLEOTIDE SEQUENCE [LARGE SCALE GENOMIC DNA]</scope>
    <source>
        <strain evidence="15 16">PDC82</strain>
    </source>
</reference>
<evidence type="ECO:0000313" key="16">
    <source>
        <dbReference type="Proteomes" id="UP000198917"/>
    </source>
</evidence>
<dbReference type="GO" id="GO:0005525">
    <property type="term" value="F:GTP binding"/>
    <property type="evidence" value="ECO:0007669"/>
    <property type="project" value="UniProtKB-KW"/>
</dbReference>
<keyword evidence="5" id="KW-0067">ATP-binding</keyword>
<evidence type="ECO:0000256" key="4">
    <source>
        <dbReference type="ARBA" id="ARBA00022741"/>
    </source>
</evidence>
<comment type="catalytic activity">
    <reaction evidence="11">
        <text>GTP + ATP = 3',3'-cGAMP + 2 diphosphate</text>
        <dbReference type="Rhea" id="RHEA:35647"/>
        <dbReference type="ChEBI" id="CHEBI:30616"/>
        <dbReference type="ChEBI" id="CHEBI:33019"/>
        <dbReference type="ChEBI" id="CHEBI:37565"/>
        <dbReference type="ChEBI" id="CHEBI:71501"/>
    </reaction>
    <physiologicalReaction direction="left-to-right" evidence="11">
        <dbReference type="Rhea" id="RHEA:35648"/>
    </physiologicalReaction>
</comment>
<feature type="domain" description="Cyclic GMP-AMP synthase C-terminal" evidence="14">
    <location>
        <begin position="238"/>
        <end position="359"/>
    </location>
</feature>
<evidence type="ECO:0000256" key="3">
    <source>
        <dbReference type="ARBA" id="ARBA00022723"/>
    </source>
</evidence>
<evidence type="ECO:0000256" key="5">
    <source>
        <dbReference type="ARBA" id="ARBA00022840"/>
    </source>
</evidence>
<organism evidence="15 16">
    <name type="scientific">Agrobacterium fabrum</name>
    <dbReference type="NCBI Taxonomy" id="1176649"/>
    <lineage>
        <taxon>Bacteria</taxon>
        <taxon>Pseudomonadati</taxon>
        <taxon>Pseudomonadota</taxon>
        <taxon>Alphaproteobacteria</taxon>
        <taxon>Hyphomicrobiales</taxon>
        <taxon>Rhizobiaceae</taxon>
        <taxon>Rhizobium/Agrobacterium group</taxon>
        <taxon>Agrobacterium</taxon>
        <taxon>Agrobacterium tumefaciens complex</taxon>
    </lineage>
</organism>
<dbReference type="GO" id="GO:0009117">
    <property type="term" value="P:nucleotide metabolic process"/>
    <property type="evidence" value="ECO:0007669"/>
    <property type="project" value="UniProtKB-KW"/>
</dbReference>
<dbReference type="GO" id="GO:0046872">
    <property type="term" value="F:metal ion binding"/>
    <property type="evidence" value="ECO:0007669"/>
    <property type="project" value="UniProtKB-KW"/>
</dbReference>
<keyword evidence="2" id="KW-0548">Nucleotidyltransferase</keyword>
<keyword evidence="6" id="KW-0460">Magnesium</keyword>
<dbReference type="InterPro" id="IPR047805">
    <property type="entry name" value="GAMP_synthase"/>
</dbReference>
<dbReference type="GO" id="GO:0005524">
    <property type="term" value="F:ATP binding"/>
    <property type="evidence" value="ECO:0007669"/>
    <property type="project" value="UniProtKB-KW"/>
</dbReference>
<dbReference type="Pfam" id="PF21654">
    <property type="entry name" value="DncV-like_NTFase"/>
    <property type="match status" value="1"/>
</dbReference>
<dbReference type="InterPro" id="IPR048445">
    <property type="entry name" value="DncV-like_NTFase"/>
</dbReference>
<keyword evidence="3" id="KW-0479">Metal-binding</keyword>
<proteinExistence type="predicted"/>